<reference evidence="2" key="1">
    <citation type="submission" date="2014-05" db="EMBL/GenBank/DDBJ databases">
        <authorList>
            <person name="Chronopoulou M."/>
        </authorList>
    </citation>
    <scope>NUCLEOTIDE SEQUENCE</scope>
    <source>
        <tissue evidence="2">Whole organism</tissue>
    </source>
</reference>
<evidence type="ECO:0000313" key="2">
    <source>
        <dbReference type="EMBL" id="CDW39671.1"/>
    </source>
</evidence>
<proteinExistence type="predicted"/>
<keyword evidence="1" id="KW-0472">Membrane</keyword>
<dbReference type="EMBL" id="HACA01022310">
    <property type="protein sequence ID" value="CDW39671.1"/>
    <property type="molecule type" value="Transcribed_RNA"/>
</dbReference>
<keyword evidence="1" id="KW-1133">Transmembrane helix</keyword>
<accession>A0A0K2UPK8</accession>
<keyword evidence="1" id="KW-0812">Transmembrane</keyword>
<organism evidence="2">
    <name type="scientific">Lepeophtheirus salmonis</name>
    <name type="common">Salmon louse</name>
    <name type="synonym">Caligus salmonis</name>
    <dbReference type="NCBI Taxonomy" id="72036"/>
    <lineage>
        <taxon>Eukaryota</taxon>
        <taxon>Metazoa</taxon>
        <taxon>Ecdysozoa</taxon>
        <taxon>Arthropoda</taxon>
        <taxon>Crustacea</taxon>
        <taxon>Multicrustacea</taxon>
        <taxon>Hexanauplia</taxon>
        <taxon>Copepoda</taxon>
        <taxon>Siphonostomatoida</taxon>
        <taxon>Caligidae</taxon>
        <taxon>Lepeophtheirus</taxon>
    </lineage>
</organism>
<protein>
    <submittedName>
        <fullName evidence="2">Uncharacterized protein</fullName>
    </submittedName>
</protein>
<name>A0A0K2UPK8_LEPSM</name>
<evidence type="ECO:0000256" key="1">
    <source>
        <dbReference type="SAM" id="Phobius"/>
    </source>
</evidence>
<sequence length="35" mass="4396">MVSTYLFTHLQWIVIPNLLRIWIMYSCYFEYPKII</sequence>
<dbReference type="AlphaFoldDB" id="A0A0K2UPK8"/>
<feature type="transmembrane region" description="Helical" evidence="1">
    <location>
        <begin position="12"/>
        <end position="31"/>
    </location>
</feature>